<dbReference type="PANTHER" id="PTHR33353:SF36">
    <property type="entry name" value="ENDO-BETA-1,4-GLUCANASE D"/>
    <property type="match status" value="1"/>
</dbReference>
<dbReference type="GO" id="GO:0004497">
    <property type="term" value="F:monooxygenase activity"/>
    <property type="evidence" value="ECO:0007669"/>
    <property type="project" value="UniProtKB-KW"/>
</dbReference>
<evidence type="ECO:0000256" key="4">
    <source>
        <dbReference type="ARBA" id="ARBA00022723"/>
    </source>
</evidence>
<name>A0AA39WVU2_9PEZI</name>
<keyword evidence="9" id="KW-0503">Monooxygenase</keyword>
<dbReference type="GO" id="GO:0005576">
    <property type="term" value="C:extracellular region"/>
    <property type="evidence" value="ECO:0007669"/>
    <property type="project" value="UniProtKB-SubCell"/>
</dbReference>
<keyword evidence="11" id="KW-0119">Carbohydrate metabolism</keyword>
<evidence type="ECO:0000256" key="7">
    <source>
        <dbReference type="ARBA" id="ARBA00023002"/>
    </source>
</evidence>
<evidence type="ECO:0000256" key="14">
    <source>
        <dbReference type="ARBA" id="ARBA00045077"/>
    </source>
</evidence>
<evidence type="ECO:0000259" key="18">
    <source>
        <dbReference type="Pfam" id="PF03443"/>
    </source>
</evidence>
<comment type="subcellular location">
    <subcellularLocation>
        <location evidence="2">Secreted</location>
    </subcellularLocation>
</comment>
<keyword evidence="5 17" id="KW-0732">Signal</keyword>
<dbReference type="GO" id="GO:0030245">
    <property type="term" value="P:cellulose catabolic process"/>
    <property type="evidence" value="ECO:0007669"/>
    <property type="project" value="UniProtKB-KW"/>
</dbReference>
<keyword evidence="10" id="KW-1015">Disulfide bond</keyword>
<protein>
    <recommendedName>
        <fullName evidence="15">lytic cellulose monooxygenase (C4-dehydrogenating)</fullName>
        <ecNumber evidence="15">1.14.99.56</ecNumber>
    </recommendedName>
</protein>
<evidence type="ECO:0000256" key="9">
    <source>
        <dbReference type="ARBA" id="ARBA00023033"/>
    </source>
</evidence>
<keyword evidence="20" id="KW-1185">Reference proteome</keyword>
<feature type="domain" description="Auxiliary Activity family 9 catalytic" evidence="18">
    <location>
        <begin position="28"/>
        <end position="251"/>
    </location>
</feature>
<feature type="signal peptide" evidence="17">
    <location>
        <begin position="1"/>
        <end position="27"/>
    </location>
</feature>
<evidence type="ECO:0000256" key="10">
    <source>
        <dbReference type="ARBA" id="ARBA00023157"/>
    </source>
</evidence>
<evidence type="ECO:0000256" key="8">
    <source>
        <dbReference type="ARBA" id="ARBA00023008"/>
    </source>
</evidence>
<reference evidence="19" key="1">
    <citation type="submission" date="2023-06" db="EMBL/GenBank/DDBJ databases">
        <title>Genome-scale phylogeny and comparative genomics of the fungal order Sordariales.</title>
        <authorList>
            <consortium name="Lawrence Berkeley National Laboratory"/>
            <person name="Hensen N."/>
            <person name="Bonometti L."/>
            <person name="Westerberg I."/>
            <person name="Brannstrom I.O."/>
            <person name="Guillou S."/>
            <person name="Cros-Aarteil S."/>
            <person name="Calhoun S."/>
            <person name="Haridas S."/>
            <person name="Kuo A."/>
            <person name="Mondo S."/>
            <person name="Pangilinan J."/>
            <person name="Riley R."/>
            <person name="Labutti K."/>
            <person name="Andreopoulos B."/>
            <person name="Lipzen A."/>
            <person name="Chen C."/>
            <person name="Yanf M."/>
            <person name="Daum C."/>
            <person name="Ng V."/>
            <person name="Clum A."/>
            <person name="Steindorff A."/>
            <person name="Ohm R."/>
            <person name="Martin F."/>
            <person name="Silar P."/>
            <person name="Natvig D."/>
            <person name="Lalanne C."/>
            <person name="Gautier V."/>
            <person name="Ament-Velasquez S.L."/>
            <person name="Kruys A."/>
            <person name="Hutchinson M.I."/>
            <person name="Powell A.J."/>
            <person name="Barry K."/>
            <person name="Miller A.N."/>
            <person name="Grigoriev I.V."/>
            <person name="Debuchy R."/>
            <person name="Gladieux P."/>
            <person name="Thoren M.H."/>
            <person name="Johannesson H."/>
        </authorList>
    </citation>
    <scope>NUCLEOTIDE SEQUENCE</scope>
    <source>
        <strain evidence="19">CBS 606.72</strain>
    </source>
</reference>
<feature type="chain" id="PRO_5041419752" description="lytic cellulose monooxygenase (C4-dehydrogenating)" evidence="17">
    <location>
        <begin position="28"/>
        <end position="303"/>
    </location>
</feature>
<evidence type="ECO:0000256" key="2">
    <source>
        <dbReference type="ARBA" id="ARBA00004613"/>
    </source>
</evidence>
<evidence type="ECO:0000256" key="6">
    <source>
        <dbReference type="ARBA" id="ARBA00023001"/>
    </source>
</evidence>
<dbReference type="Pfam" id="PF03443">
    <property type="entry name" value="AA9"/>
    <property type="match status" value="1"/>
</dbReference>
<evidence type="ECO:0000256" key="3">
    <source>
        <dbReference type="ARBA" id="ARBA00022525"/>
    </source>
</evidence>
<evidence type="ECO:0000256" key="12">
    <source>
        <dbReference type="ARBA" id="ARBA00023326"/>
    </source>
</evidence>
<dbReference type="InterPro" id="IPR049892">
    <property type="entry name" value="AA9"/>
</dbReference>
<dbReference type="AlphaFoldDB" id="A0AA39WVU2"/>
<evidence type="ECO:0000256" key="15">
    <source>
        <dbReference type="ARBA" id="ARBA00047174"/>
    </source>
</evidence>
<keyword evidence="8" id="KW-0186">Copper</keyword>
<evidence type="ECO:0000256" key="16">
    <source>
        <dbReference type="SAM" id="MobiDB-lite"/>
    </source>
</evidence>
<dbReference type="Gene3D" id="2.70.50.70">
    <property type="match status" value="1"/>
</dbReference>
<proteinExistence type="inferred from homology"/>
<keyword evidence="4" id="KW-0479">Metal-binding</keyword>
<evidence type="ECO:0000256" key="17">
    <source>
        <dbReference type="SAM" id="SignalP"/>
    </source>
</evidence>
<dbReference type="PANTHER" id="PTHR33353">
    <property type="entry name" value="PUTATIVE (AFU_ORTHOLOGUE AFUA_1G12560)-RELATED"/>
    <property type="match status" value="1"/>
</dbReference>
<evidence type="ECO:0000313" key="19">
    <source>
        <dbReference type="EMBL" id="KAK0622532.1"/>
    </source>
</evidence>
<keyword evidence="12" id="KW-0624">Polysaccharide degradation</keyword>
<comment type="similarity">
    <text evidence="13">Belongs to the polysaccharide monooxygenase AA9 family.</text>
</comment>
<dbReference type="EMBL" id="JAULSU010000003">
    <property type="protein sequence ID" value="KAK0622532.1"/>
    <property type="molecule type" value="Genomic_DNA"/>
</dbReference>
<feature type="region of interest" description="Disordered" evidence="16">
    <location>
        <begin position="261"/>
        <end position="282"/>
    </location>
</feature>
<evidence type="ECO:0000256" key="13">
    <source>
        <dbReference type="ARBA" id="ARBA00044502"/>
    </source>
</evidence>
<keyword evidence="6" id="KW-0136">Cellulose degradation</keyword>
<evidence type="ECO:0000256" key="1">
    <source>
        <dbReference type="ARBA" id="ARBA00001973"/>
    </source>
</evidence>
<evidence type="ECO:0000256" key="11">
    <source>
        <dbReference type="ARBA" id="ARBA00023277"/>
    </source>
</evidence>
<keyword evidence="3" id="KW-0964">Secreted</keyword>
<organism evidence="19 20">
    <name type="scientific">Immersiella caudata</name>
    <dbReference type="NCBI Taxonomy" id="314043"/>
    <lineage>
        <taxon>Eukaryota</taxon>
        <taxon>Fungi</taxon>
        <taxon>Dikarya</taxon>
        <taxon>Ascomycota</taxon>
        <taxon>Pezizomycotina</taxon>
        <taxon>Sordariomycetes</taxon>
        <taxon>Sordariomycetidae</taxon>
        <taxon>Sordariales</taxon>
        <taxon>Lasiosphaeriaceae</taxon>
        <taxon>Immersiella</taxon>
    </lineage>
</organism>
<dbReference type="Proteomes" id="UP001175000">
    <property type="component" value="Unassembled WGS sequence"/>
</dbReference>
<sequence>MHIPPLRLSAPCALLAATTLFPSVVLAHSNLAFIIINGSFYPGFDPRPGRSNSPSRIAWSSANPDAGYVGPANYSTPEISCHLSAASTPAHAPVRAGDNIHMQWNGWPYNHPGPILSYLAPCDGTADGCLSVNKSQLRWTKIDNSEPALIQQDEGPPGQWASHIMINNNNSWTVRVPSGLKPGPYVLRHEAIALHFAKDKGGAQNYPLCVNLWVTEGRMGLEEFRTDKGVLAQELYKSDDPGILVDVFRTMTTYVVPGPSVAPGAEPVGHREQRKSTSVRNGTPVRVVGTKTVAWTQETGGVR</sequence>
<dbReference type="GO" id="GO:0046872">
    <property type="term" value="F:metal ion binding"/>
    <property type="evidence" value="ECO:0007669"/>
    <property type="project" value="UniProtKB-KW"/>
</dbReference>
<accession>A0AA39WVU2</accession>
<dbReference type="EC" id="1.14.99.56" evidence="15"/>
<gene>
    <name evidence="19" type="ORF">B0T14DRAFT_580811</name>
</gene>
<comment type="catalytic activity">
    <reaction evidence="14">
        <text>[(1-&gt;4)-beta-D-glucosyl]n+m + reduced acceptor + O2 = 4-dehydro-beta-D-glucosyl-[(1-&gt;4)-beta-D-glucosyl]n-1 + [(1-&gt;4)-beta-D-glucosyl]m + acceptor + H2O.</text>
        <dbReference type="EC" id="1.14.99.56"/>
    </reaction>
</comment>
<keyword evidence="7" id="KW-0560">Oxidoreductase</keyword>
<comment type="caution">
    <text evidence="19">The sequence shown here is derived from an EMBL/GenBank/DDBJ whole genome shotgun (WGS) entry which is preliminary data.</text>
</comment>
<evidence type="ECO:0000256" key="5">
    <source>
        <dbReference type="ARBA" id="ARBA00022729"/>
    </source>
</evidence>
<dbReference type="InterPro" id="IPR005103">
    <property type="entry name" value="AA9_LPMO"/>
</dbReference>
<dbReference type="CDD" id="cd21175">
    <property type="entry name" value="LPMO_AA9"/>
    <property type="match status" value="1"/>
</dbReference>
<comment type="cofactor">
    <cofactor evidence="1">
        <name>Cu(2+)</name>
        <dbReference type="ChEBI" id="CHEBI:29036"/>
    </cofactor>
</comment>
<evidence type="ECO:0000313" key="20">
    <source>
        <dbReference type="Proteomes" id="UP001175000"/>
    </source>
</evidence>